<feature type="chain" id="PRO_5011491169" description="Peptidase" evidence="1">
    <location>
        <begin position="26"/>
        <end position="831"/>
    </location>
</feature>
<dbReference type="InterPro" id="IPR034032">
    <property type="entry name" value="Zn_MMP-like_bac"/>
</dbReference>
<dbReference type="PANTHER" id="PTHR38478:SF1">
    <property type="entry name" value="ZINC DEPENDENT METALLOPROTEASE DOMAIN LIPOPROTEIN"/>
    <property type="match status" value="1"/>
</dbReference>
<dbReference type="InterPro" id="IPR024079">
    <property type="entry name" value="MetalloPept_cat_dom_sf"/>
</dbReference>
<dbReference type="EMBL" id="FNZH01000001">
    <property type="protein sequence ID" value="SEI91709.1"/>
    <property type="molecule type" value="Genomic_DNA"/>
</dbReference>
<dbReference type="Pfam" id="PF16313">
    <property type="entry name" value="DUF4953"/>
    <property type="match status" value="1"/>
</dbReference>
<keyword evidence="5" id="KW-1185">Reference proteome</keyword>
<dbReference type="Pfam" id="PF17148">
    <property type="entry name" value="DUF5117"/>
    <property type="match status" value="1"/>
</dbReference>
<organism evidence="4 5">
    <name type="scientific">Cyclobacterium xiamenense</name>
    <dbReference type="NCBI Taxonomy" id="1297121"/>
    <lineage>
        <taxon>Bacteria</taxon>
        <taxon>Pseudomonadati</taxon>
        <taxon>Bacteroidota</taxon>
        <taxon>Cytophagia</taxon>
        <taxon>Cytophagales</taxon>
        <taxon>Cyclobacteriaceae</taxon>
        <taxon>Cyclobacterium</taxon>
    </lineage>
</organism>
<gene>
    <name evidence="4" type="ORF">SAMN05192553_101835</name>
</gene>
<reference evidence="5" key="1">
    <citation type="submission" date="2016-10" db="EMBL/GenBank/DDBJ databases">
        <authorList>
            <person name="Varghese N."/>
            <person name="Submissions S."/>
        </authorList>
    </citation>
    <scope>NUCLEOTIDE SEQUENCE [LARGE SCALE GENOMIC DNA]</scope>
    <source>
        <strain evidence="5">IBRC-M 10761</strain>
    </source>
</reference>
<evidence type="ECO:0000313" key="4">
    <source>
        <dbReference type="EMBL" id="SEI91709.1"/>
    </source>
</evidence>
<dbReference type="InterPro" id="IPR033413">
    <property type="entry name" value="DUF5117"/>
</dbReference>
<dbReference type="Proteomes" id="UP000199403">
    <property type="component" value="Unassembled WGS sequence"/>
</dbReference>
<dbReference type="Gene3D" id="3.40.390.10">
    <property type="entry name" value="Collagenase (Catalytic Domain)"/>
    <property type="match status" value="1"/>
</dbReference>
<dbReference type="STRING" id="1416801.SAMN05192553_101835"/>
<evidence type="ECO:0000256" key="1">
    <source>
        <dbReference type="SAM" id="SignalP"/>
    </source>
</evidence>
<accession>A0A1H6UHD0</accession>
<dbReference type="InterPro" id="IPR032534">
    <property type="entry name" value="EcxA_zinc-bd"/>
</dbReference>
<sequence>MNAFTYPIRLGFLICSSFYFQLAVAQNVFSQSEKATSIAALTSGMEKVSGFIDLYWDEKTGNLLMAVPADEEEMLYYPSLAAGLGSNDIGLDRGKLYPSQIVQFKVIGNKLLMEAQNYTYRASSQHTLEQRAVEESFAASVLWGFKILAREEDRILVDGTEFFLQDVVKASSTIKRTGQGTYKVDPSRSAIYLSRTKSFPENTEVEVSITYTGNQPGNYIRDILPEPNAIRLRLHHSFVKLPPEGFESRTFDPRAGVNALTYFDYSSSVDQSLEIKTMRRHRLVKKNPGTAPSEVEKPIVYYIDPGTPEPIRTALMEGTSWWAEAFEAAGFKDAFQVKLLPEGADPMDVRYHLVQWVHRSTRGWSYGGGVTDPRTGEIIKGKVTLGSLRVRQDYLIAQALAGDFDARLPGQKALMDLALARMRQLAAHEVGHTLGLPHNYIASAKGRTSVMDYPHPTLSLTKDGSIDLSDAYAEGIGSWDKVAIKMAYASIPEGLSEQEAFDRWVQQYRKEGLDFLSDQDARPAGSAHPETHLWDNGADPVRELENTLAIRSKALANFGPKLLPKGVPLAKLEELLVPVYLLHRYQVEAAAKIIGGVDYGYALKGDRREAHKAVSRNIQLSALDQLLQTLDPETLAIPVHVLEQLPPRPFGYNPNPREVFKRHTGLVFDPIAPAEIAAHHSLSFLFHPERAARLVSQTALDPGQLRLDECLERILQGTWYAPAPSGYLAEIKRSVEKLVLQHLMELATNASAPAQVKALTLAKMVDLKSWMGEQKPTEFAQKAHIAYCLEQLEKFKQNPTEKFVLLEPLPAPAGAPIGQLTEYGAEPCLLY</sequence>
<name>A0A1H6UHD0_9BACT</name>
<protein>
    <recommendedName>
        <fullName evidence="6">Peptidase</fullName>
    </recommendedName>
</protein>
<dbReference type="SUPFAM" id="SSF55486">
    <property type="entry name" value="Metalloproteases ('zincins'), catalytic domain"/>
    <property type="match status" value="1"/>
</dbReference>
<feature type="signal peptide" evidence="1">
    <location>
        <begin position="1"/>
        <end position="25"/>
    </location>
</feature>
<evidence type="ECO:0000259" key="3">
    <source>
        <dbReference type="Pfam" id="PF17148"/>
    </source>
</evidence>
<proteinExistence type="predicted"/>
<dbReference type="CDD" id="cd04276">
    <property type="entry name" value="ZnMc_MMP_like_2"/>
    <property type="match status" value="1"/>
</dbReference>
<dbReference type="AlphaFoldDB" id="A0A1H6UHD0"/>
<evidence type="ECO:0000313" key="5">
    <source>
        <dbReference type="Proteomes" id="UP000199403"/>
    </source>
</evidence>
<dbReference type="PANTHER" id="PTHR38478">
    <property type="entry name" value="PEPTIDASE M1A AND M12B"/>
    <property type="match status" value="1"/>
</dbReference>
<dbReference type="GO" id="GO:0008237">
    <property type="term" value="F:metallopeptidase activity"/>
    <property type="evidence" value="ECO:0007669"/>
    <property type="project" value="InterPro"/>
</dbReference>
<keyword evidence="1" id="KW-0732">Signal</keyword>
<evidence type="ECO:0008006" key="6">
    <source>
        <dbReference type="Google" id="ProtNLM"/>
    </source>
</evidence>
<feature type="domain" description="EcxA zinc-binding" evidence="2">
    <location>
        <begin position="413"/>
        <end position="722"/>
    </location>
</feature>
<feature type="domain" description="DUF5117" evidence="3">
    <location>
        <begin position="94"/>
        <end position="286"/>
    </location>
</feature>
<dbReference type="RefSeq" id="WP_244891070.1">
    <property type="nucleotide sequence ID" value="NZ_FNZH01000001.1"/>
</dbReference>
<evidence type="ECO:0000259" key="2">
    <source>
        <dbReference type="Pfam" id="PF16313"/>
    </source>
</evidence>